<dbReference type="AlphaFoldDB" id="A0A670ZCZ6"/>
<reference evidence="3" key="1">
    <citation type="submission" date="2025-08" db="UniProtKB">
        <authorList>
            <consortium name="Ensembl"/>
        </authorList>
    </citation>
    <scope>IDENTIFICATION</scope>
</reference>
<dbReference type="InterPro" id="IPR011990">
    <property type="entry name" value="TPR-like_helical_dom_sf"/>
</dbReference>
<dbReference type="SUPFAM" id="SSF82199">
    <property type="entry name" value="SET domain"/>
    <property type="match status" value="1"/>
</dbReference>
<dbReference type="PANTHER" id="PTHR31635">
    <property type="entry name" value="REVERSE TRANSCRIPTASE DOMAIN-CONTAINING PROTEIN-RELATED"/>
    <property type="match status" value="1"/>
</dbReference>
<dbReference type="Gene3D" id="2.170.270.10">
    <property type="entry name" value="SET domain"/>
    <property type="match status" value="1"/>
</dbReference>
<feature type="domain" description="Reverse transcriptase" evidence="2">
    <location>
        <begin position="1"/>
        <end position="177"/>
    </location>
</feature>
<dbReference type="InterPro" id="IPR000477">
    <property type="entry name" value="RT_dom"/>
</dbReference>
<sequence length="366" mass="42679">MALIFLDAQKAFDNVNWRFMLLLLEQMGFARKFIQAIEATYYKQTAKVMIEGELTDSINIRKGTRQGCPLSPLLFVLTLEVLNRNIRDEKNIKGMKIKKEEFKLQVFADDLVFILEDPLETASKLIEKIETYGKVICRKYFPVYLFQIWILFFFISMSLLNNSCDPNCVVIFEGPQLHLRSIREMQLGEELTISYTETVMPTPERQQNLKRQYCFECDCIMCSTPSKVSQLNLSFDQVIWVNTCAEKWEQVLLSCQTLLKSNTSRLPDTNIYQLKLLDLAMDACINLGLWEEALHYGNRTLEPYRFYYPGFHPLRAIQMMRVAKLQYHQDIGIPSSITKLTHGTEHSLTQDLMILKEEWEAGMLLK</sequence>
<evidence type="ECO:0000259" key="1">
    <source>
        <dbReference type="PROSITE" id="PS50280"/>
    </source>
</evidence>
<dbReference type="InterPro" id="IPR046341">
    <property type="entry name" value="SET_dom_sf"/>
</dbReference>
<proteinExistence type="predicted"/>
<dbReference type="PROSITE" id="PS50878">
    <property type="entry name" value="RT_POL"/>
    <property type="match status" value="1"/>
</dbReference>
<dbReference type="Pfam" id="PF00078">
    <property type="entry name" value="RVT_1"/>
    <property type="match status" value="1"/>
</dbReference>
<dbReference type="Proteomes" id="UP000472273">
    <property type="component" value="Unplaced"/>
</dbReference>
<dbReference type="InterPro" id="IPR001214">
    <property type="entry name" value="SET_dom"/>
</dbReference>
<accession>A0A670ZCZ6</accession>
<evidence type="ECO:0000259" key="2">
    <source>
        <dbReference type="PROSITE" id="PS50878"/>
    </source>
</evidence>
<dbReference type="Gene3D" id="1.25.40.10">
    <property type="entry name" value="Tetratricopeptide repeat domain"/>
    <property type="match status" value="1"/>
</dbReference>
<name>A0A670ZCZ6_PSETE</name>
<organism evidence="3 4">
    <name type="scientific">Pseudonaja textilis</name>
    <name type="common">Eastern brown snake</name>
    <dbReference type="NCBI Taxonomy" id="8673"/>
    <lineage>
        <taxon>Eukaryota</taxon>
        <taxon>Metazoa</taxon>
        <taxon>Chordata</taxon>
        <taxon>Craniata</taxon>
        <taxon>Vertebrata</taxon>
        <taxon>Euteleostomi</taxon>
        <taxon>Lepidosauria</taxon>
        <taxon>Squamata</taxon>
        <taxon>Bifurcata</taxon>
        <taxon>Unidentata</taxon>
        <taxon>Episquamata</taxon>
        <taxon>Toxicofera</taxon>
        <taxon>Serpentes</taxon>
        <taxon>Colubroidea</taxon>
        <taxon>Elapidae</taxon>
        <taxon>Hydrophiinae</taxon>
        <taxon>Pseudonaja</taxon>
    </lineage>
</organism>
<dbReference type="PANTHER" id="PTHR31635:SF196">
    <property type="entry name" value="REVERSE TRANSCRIPTASE DOMAIN-CONTAINING PROTEIN-RELATED"/>
    <property type="match status" value="1"/>
</dbReference>
<evidence type="ECO:0000313" key="4">
    <source>
        <dbReference type="Proteomes" id="UP000472273"/>
    </source>
</evidence>
<reference evidence="3" key="2">
    <citation type="submission" date="2025-09" db="UniProtKB">
        <authorList>
            <consortium name="Ensembl"/>
        </authorList>
    </citation>
    <scope>IDENTIFICATION</scope>
</reference>
<dbReference type="InterPro" id="IPR043502">
    <property type="entry name" value="DNA/RNA_pol_sf"/>
</dbReference>
<feature type="domain" description="SET" evidence="1">
    <location>
        <begin position="77"/>
        <end position="196"/>
    </location>
</feature>
<protein>
    <submittedName>
        <fullName evidence="3">SET and MYND domain containing 3</fullName>
    </submittedName>
</protein>
<dbReference type="Pfam" id="PF00856">
    <property type="entry name" value="SET"/>
    <property type="match status" value="1"/>
</dbReference>
<dbReference type="Ensembl" id="ENSPTXT00000021739.1">
    <property type="protein sequence ID" value="ENSPTXP00000021099.1"/>
    <property type="gene ID" value="ENSPTXG00000014587.1"/>
</dbReference>
<evidence type="ECO:0000313" key="3">
    <source>
        <dbReference type="Ensembl" id="ENSPTXP00000021099.1"/>
    </source>
</evidence>
<dbReference type="GeneTree" id="ENSGT00940000156766"/>
<dbReference type="SUPFAM" id="SSF56672">
    <property type="entry name" value="DNA/RNA polymerases"/>
    <property type="match status" value="1"/>
</dbReference>
<keyword evidence="4" id="KW-1185">Reference proteome</keyword>
<dbReference type="PROSITE" id="PS50280">
    <property type="entry name" value="SET"/>
    <property type="match status" value="1"/>
</dbReference>